<feature type="compositionally biased region" description="Low complexity" evidence="1">
    <location>
        <begin position="591"/>
        <end position="611"/>
    </location>
</feature>
<feature type="compositionally biased region" description="Low complexity" evidence="1">
    <location>
        <begin position="501"/>
        <end position="512"/>
    </location>
</feature>
<dbReference type="AlphaFoldDB" id="A0A150GVF3"/>
<feature type="region of interest" description="Disordered" evidence="1">
    <location>
        <begin position="304"/>
        <end position="426"/>
    </location>
</feature>
<accession>A0A150GVF3</accession>
<protein>
    <submittedName>
        <fullName evidence="2">Uncharacterized protein</fullName>
    </submittedName>
</protein>
<feature type="compositionally biased region" description="Gly residues" evidence="1">
    <location>
        <begin position="256"/>
        <end position="266"/>
    </location>
</feature>
<feature type="compositionally biased region" description="Polar residues" evidence="1">
    <location>
        <begin position="718"/>
        <end position="727"/>
    </location>
</feature>
<feature type="compositionally biased region" description="Low complexity" evidence="1">
    <location>
        <begin position="244"/>
        <end position="255"/>
    </location>
</feature>
<comment type="caution">
    <text evidence="2">The sequence shown here is derived from an EMBL/GenBank/DDBJ whole genome shotgun (WGS) entry which is preliminary data.</text>
</comment>
<gene>
    <name evidence="2" type="ORF">GPECTOR_6g692</name>
</gene>
<feature type="region of interest" description="Disordered" evidence="1">
    <location>
        <begin position="846"/>
        <end position="898"/>
    </location>
</feature>
<evidence type="ECO:0000313" key="2">
    <source>
        <dbReference type="EMBL" id="KXZ53774.1"/>
    </source>
</evidence>
<organism evidence="2 3">
    <name type="scientific">Gonium pectorale</name>
    <name type="common">Green alga</name>
    <dbReference type="NCBI Taxonomy" id="33097"/>
    <lineage>
        <taxon>Eukaryota</taxon>
        <taxon>Viridiplantae</taxon>
        <taxon>Chlorophyta</taxon>
        <taxon>core chlorophytes</taxon>
        <taxon>Chlorophyceae</taxon>
        <taxon>CS clade</taxon>
        <taxon>Chlamydomonadales</taxon>
        <taxon>Volvocaceae</taxon>
        <taxon>Gonium</taxon>
    </lineage>
</organism>
<feature type="region of interest" description="Disordered" evidence="1">
    <location>
        <begin position="167"/>
        <end position="279"/>
    </location>
</feature>
<feature type="compositionally biased region" description="Acidic residues" evidence="1">
    <location>
        <begin position="383"/>
        <end position="423"/>
    </location>
</feature>
<feature type="compositionally biased region" description="Gly residues" evidence="1">
    <location>
        <begin position="693"/>
        <end position="704"/>
    </location>
</feature>
<feature type="compositionally biased region" description="Low complexity" evidence="1">
    <location>
        <begin position="810"/>
        <end position="819"/>
    </location>
</feature>
<proteinExistence type="predicted"/>
<feature type="region of interest" description="Disordered" evidence="1">
    <location>
        <begin position="591"/>
        <end position="631"/>
    </location>
</feature>
<keyword evidence="3" id="KW-1185">Reference proteome</keyword>
<evidence type="ECO:0000313" key="3">
    <source>
        <dbReference type="Proteomes" id="UP000075714"/>
    </source>
</evidence>
<feature type="region of interest" description="Disordered" evidence="1">
    <location>
        <begin position="799"/>
        <end position="834"/>
    </location>
</feature>
<feature type="region of interest" description="Disordered" evidence="1">
    <location>
        <begin position="674"/>
        <end position="734"/>
    </location>
</feature>
<reference evidence="3" key="1">
    <citation type="journal article" date="2016" name="Nat. Commun.">
        <title>The Gonium pectorale genome demonstrates co-option of cell cycle regulation during the evolution of multicellularity.</title>
        <authorList>
            <person name="Hanschen E.R."/>
            <person name="Marriage T.N."/>
            <person name="Ferris P.J."/>
            <person name="Hamaji T."/>
            <person name="Toyoda A."/>
            <person name="Fujiyama A."/>
            <person name="Neme R."/>
            <person name="Noguchi H."/>
            <person name="Minakuchi Y."/>
            <person name="Suzuki M."/>
            <person name="Kawai-Toyooka H."/>
            <person name="Smith D.R."/>
            <person name="Sparks H."/>
            <person name="Anderson J."/>
            <person name="Bakaric R."/>
            <person name="Luria V."/>
            <person name="Karger A."/>
            <person name="Kirschner M.W."/>
            <person name="Durand P.M."/>
            <person name="Michod R.E."/>
            <person name="Nozaki H."/>
            <person name="Olson B.J."/>
        </authorList>
    </citation>
    <scope>NUCLEOTIDE SEQUENCE [LARGE SCALE GENOMIC DNA]</scope>
    <source>
        <strain evidence="3">NIES-2863</strain>
    </source>
</reference>
<feature type="region of interest" description="Disordered" evidence="1">
    <location>
        <begin position="942"/>
        <end position="990"/>
    </location>
</feature>
<feature type="region of interest" description="Disordered" evidence="1">
    <location>
        <begin position="448"/>
        <end position="551"/>
    </location>
</feature>
<sequence>MARQRDREEGRIPPEELPGGMLNLEQRIARPAEKEQLGGSSYEFFPLSSGAGPTKPAGLSGDQLEGAVHLVSDVTVWKEILAAREAEERRQHAIAELHLHHAARIIQRSWRTFVRRRRDEKARLDALVSPDVQALLSAAAYKAMRDARNKLALDKFRRSLSRRARGFGSTMPRDIVPLPRTAPSRKNLRSQPNAVPMGRHSLDADSHGSGRPSTDSSRAAHGVGSGASGKSSRAGTGTGYVQVADNGGTNAASGGADSGAAGGVEGGEGRSNLTSRNESGLGKVRSFVAKSAEIIKKLVSFRDPRAEAEAAAAAAAEEEEEEEEKGEKDEKEMEEEEEAEKAGADRGVRGAANAKREAAKEGHGEAADEDAGESGTAEGPYADAEEDEGADEGDDDSLASGDDPGDEGDDADGGGESVEDAMAEAEAVVELAAELAEAILGGLSAVAADDGEGEGESYAADGADAGERTGGAASRAAPADKAAAGAEELEGSERLADDADAAAGTAAADGDGSSVPALPPLRSSGTALSPTRELAGSAGRGSQAPGRSLRLSEESAIMRQVIAGALAAAAAPVLGRSGALAVAELGLGAPLEAKSAKGSPRSAAARLRPSANGQAPRPHPHSASPHEIRAAAAVETGLASPTAQLIPASPPPHVPQPAAAAAEGCDLALPSLASTSAADRPGSSGGPSMRVSGLGGGLSGGGAAGAAASAGVLDGERTSPSMPSQTEWPFGPRVSQTGEACTFAVRERRMSAAVLPAVPTSLPAVVPFPVSTSDAPLGELEGIPLVGLPRQARASLPSGVGAGFGGGSGSASPSPGVSPDGHAAVAAASSPQPWAVPRQRAGHLLQHLHHPPPPRIQAAPAPASTGPSPGPVAATGGGEARSPVRRQPRGSNASPGRLVEVKLGGSVTTGTPGLQSLGLLINGVQGGGAAQTLTRAHGRASLAAGGANEPASPGRSSYITMGGPSGPSQVRVAQGSLHTGLSPAVPRARS</sequence>
<feature type="compositionally biased region" description="Basic and acidic residues" evidence="1">
    <location>
        <begin position="340"/>
        <end position="366"/>
    </location>
</feature>
<feature type="compositionally biased region" description="Low complexity" evidence="1">
    <location>
        <begin position="856"/>
        <end position="874"/>
    </location>
</feature>
<feature type="compositionally biased region" description="Low complexity" evidence="1">
    <location>
        <begin position="470"/>
        <end position="486"/>
    </location>
</feature>
<dbReference type="EMBL" id="LSYV01000007">
    <property type="protein sequence ID" value="KXZ53774.1"/>
    <property type="molecule type" value="Genomic_DNA"/>
</dbReference>
<dbReference type="STRING" id="33097.A0A150GVF3"/>
<feature type="compositionally biased region" description="Gly residues" evidence="1">
    <location>
        <begin position="800"/>
        <end position="809"/>
    </location>
</feature>
<feature type="region of interest" description="Disordered" evidence="1">
    <location>
        <begin position="1"/>
        <end position="22"/>
    </location>
</feature>
<evidence type="ECO:0000256" key="1">
    <source>
        <dbReference type="SAM" id="MobiDB-lite"/>
    </source>
</evidence>
<feature type="compositionally biased region" description="Low complexity" evidence="1">
    <location>
        <begin position="216"/>
        <end position="235"/>
    </location>
</feature>
<dbReference type="OrthoDB" id="550303at2759"/>
<feature type="compositionally biased region" description="Basic and acidic residues" evidence="1">
    <location>
        <begin position="1"/>
        <end position="14"/>
    </location>
</feature>
<name>A0A150GVF3_GONPE</name>
<dbReference type="Proteomes" id="UP000075714">
    <property type="component" value="Unassembled WGS sequence"/>
</dbReference>